<evidence type="ECO:0000259" key="1">
    <source>
        <dbReference type="Pfam" id="PF09994"/>
    </source>
</evidence>
<dbReference type="AlphaFoldDB" id="Q2SPL4"/>
<dbReference type="HOGENOM" id="CLU_005049_6_1_6"/>
<gene>
    <name evidence="2" type="ordered locus">HCH_00503</name>
</gene>
<accession>Q2SPL4</accession>
<reference evidence="2 3" key="1">
    <citation type="journal article" date="2005" name="Nucleic Acids Res.">
        <title>Genomic blueprint of Hahella chejuensis, a marine microbe producing an algicidal agent.</title>
        <authorList>
            <person name="Jeong H."/>
            <person name="Yim J.H."/>
            <person name="Lee C."/>
            <person name="Choi S.-H."/>
            <person name="Park Y.K."/>
            <person name="Yoon S.H."/>
            <person name="Hur C.-G."/>
            <person name="Kang H.-Y."/>
            <person name="Kim D."/>
            <person name="Lee H.H."/>
            <person name="Park K.H."/>
            <person name="Park S.-H."/>
            <person name="Park H.-S."/>
            <person name="Lee H.K."/>
            <person name="Oh T.K."/>
            <person name="Kim J.F."/>
        </authorList>
    </citation>
    <scope>NUCLEOTIDE SEQUENCE [LARGE SCALE GENOMIC DNA]</scope>
    <source>
        <strain evidence="2 3">KCTC 2396</strain>
    </source>
</reference>
<evidence type="ECO:0000313" key="2">
    <source>
        <dbReference type="EMBL" id="ABC27410.1"/>
    </source>
</evidence>
<name>Q2SPL4_HAHCH</name>
<dbReference type="EMBL" id="CP000155">
    <property type="protein sequence ID" value="ABC27410.1"/>
    <property type="molecule type" value="Genomic_DNA"/>
</dbReference>
<protein>
    <submittedName>
        <fullName evidence="2">Uncharacterized conserved protein</fullName>
    </submittedName>
</protein>
<dbReference type="Proteomes" id="UP000000238">
    <property type="component" value="Chromosome"/>
</dbReference>
<dbReference type="SUPFAM" id="SSF53474">
    <property type="entry name" value="alpha/beta-Hydrolases"/>
    <property type="match status" value="1"/>
</dbReference>
<organism evidence="2 3">
    <name type="scientific">Hahella chejuensis (strain KCTC 2396)</name>
    <dbReference type="NCBI Taxonomy" id="349521"/>
    <lineage>
        <taxon>Bacteria</taxon>
        <taxon>Pseudomonadati</taxon>
        <taxon>Pseudomonadota</taxon>
        <taxon>Gammaproteobacteria</taxon>
        <taxon>Oceanospirillales</taxon>
        <taxon>Hahellaceae</taxon>
        <taxon>Hahella</taxon>
    </lineage>
</organism>
<dbReference type="OrthoDB" id="4378831at2"/>
<evidence type="ECO:0000313" key="3">
    <source>
        <dbReference type="Proteomes" id="UP000000238"/>
    </source>
</evidence>
<dbReference type="eggNOG" id="COG3673">
    <property type="taxonomic scope" value="Bacteria"/>
</dbReference>
<dbReference type="InterPro" id="IPR029058">
    <property type="entry name" value="AB_hydrolase_fold"/>
</dbReference>
<dbReference type="InterPro" id="IPR018712">
    <property type="entry name" value="Tle1-like_cat"/>
</dbReference>
<sequence>MGKSIVVCCDGTWNRPESEQDLNCHPTNVLKLVRSITPCHHGAHQVVFYDMGVGVNGLWDRLAGGALGIGLSDNVMDAYRFLANNWSEGDRIYLFGFSRGAYTVRSLAGFIHLFGLLPKYEMKNFPLAYRYYRTQPEEREKLAQAFTARRLIDLVESQNRRVEIEFMGVWDTVGALGAPITGLRTLSRRWVGFHDTQLSDTVKFAVQALAIDELRKPFSPDLWTHHPDASELRRERDNQRILQVWLPGNHCDVGGGYSEAELSDLTLAFMCEQARVHGLYTDPSMVMTTAEEHREMGSLHDEFKGIYSAMGEFCRPIGPQQREESGLELGVNEKIHCCAKVRSDNKGSGLNKGNLYAAFNDHVPLFYPRRCERILVDEATESATLTGTGERCRVLDYSGVGARLEAVGAISEHNRVTVRHPLWGERFAEVKWRNGQEAGLAFAA</sequence>
<dbReference type="KEGG" id="hch:HCH_00503"/>
<proteinExistence type="predicted"/>
<dbReference type="Pfam" id="PF09994">
    <property type="entry name" value="T6SS_Tle1-like_cat"/>
    <property type="match status" value="1"/>
</dbReference>
<dbReference type="RefSeq" id="WP_011394487.1">
    <property type="nucleotide sequence ID" value="NC_007645.1"/>
</dbReference>
<dbReference type="PANTHER" id="PTHR33840">
    <property type="match status" value="1"/>
</dbReference>
<dbReference type="PANTHER" id="PTHR33840:SF1">
    <property type="entry name" value="TLE1 PHOSPHOLIPASE DOMAIN-CONTAINING PROTEIN"/>
    <property type="match status" value="1"/>
</dbReference>
<keyword evidence="3" id="KW-1185">Reference proteome</keyword>
<dbReference type="STRING" id="349521.HCH_00503"/>
<feature type="domain" description="T6SS Phospholipase effector Tle1-like catalytic" evidence="1">
    <location>
        <begin position="3"/>
        <end position="273"/>
    </location>
</feature>